<name>A0A484KCH3_9ASTE</name>
<reference evidence="1 2" key="1">
    <citation type="submission" date="2018-04" db="EMBL/GenBank/DDBJ databases">
        <authorList>
            <person name="Vogel A."/>
        </authorList>
    </citation>
    <scope>NUCLEOTIDE SEQUENCE [LARGE SCALE GENOMIC DNA]</scope>
</reference>
<organism evidence="1 2">
    <name type="scientific">Cuscuta campestris</name>
    <dbReference type="NCBI Taxonomy" id="132261"/>
    <lineage>
        <taxon>Eukaryota</taxon>
        <taxon>Viridiplantae</taxon>
        <taxon>Streptophyta</taxon>
        <taxon>Embryophyta</taxon>
        <taxon>Tracheophyta</taxon>
        <taxon>Spermatophyta</taxon>
        <taxon>Magnoliopsida</taxon>
        <taxon>eudicotyledons</taxon>
        <taxon>Gunneridae</taxon>
        <taxon>Pentapetalae</taxon>
        <taxon>asterids</taxon>
        <taxon>lamiids</taxon>
        <taxon>Solanales</taxon>
        <taxon>Convolvulaceae</taxon>
        <taxon>Cuscuteae</taxon>
        <taxon>Cuscuta</taxon>
        <taxon>Cuscuta subgen. Grammica</taxon>
        <taxon>Cuscuta sect. Cleistogrammica</taxon>
    </lineage>
</organism>
<dbReference type="Proteomes" id="UP000595140">
    <property type="component" value="Unassembled WGS sequence"/>
</dbReference>
<dbReference type="EMBL" id="OOIL02000305">
    <property type="protein sequence ID" value="VFQ63631.1"/>
    <property type="molecule type" value="Genomic_DNA"/>
</dbReference>
<dbReference type="AlphaFoldDB" id="A0A484KCH3"/>
<proteinExistence type="predicted"/>
<accession>A0A484KCH3</accession>
<gene>
    <name evidence="1" type="ORF">CCAM_LOCUS5407</name>
</gene>
<evidence type="ECO:0000313" key="2">
    <source>
        <dbReference type="Proteomes" id="UP000595140"/>
    </source>
</evidence>
<keyword evidence="2" id="KW-1185">Reference proteome</keyword>
<protein>
    <submittedName>
        <fullName evidence="1">Uncharacterized protein</fullName>
    </submittedName>
</protein>
<dbReference type="PANTHER" id="PTHR34970:SF2">
    <property type="entry name" value="ABC TRANSPORTER A FAMILY PROTEIN"/>
    <property type="match status" value="1"/>
</dbReference>
<dbReference type="OrthoDB" id="1911459at2759"/>
<evidence type="ECO:0000313" key="1">
    <source>
        <dbReference type="EMBL" id="VFQ63631.1"/>
    </source>
</evidence>
<dbReference type="PANTHER" id="PTHR34970">
    <property type="entry name" value="ABC TRANSPORTER A FAMILY PROTEIN"/>
    <property type="match status" value="1"/>
</dbReference>
<sequence length="73" mass="8541">MIGYLNKAVRTSCFAGGVTASLSRIYLLQRDEKEDHCSTTQTVKQFERYFDRRISALEKLKETDAEKHYDFTE</sequence>